<sequence length="132" mass="14460">MTCMRHVGNMFVWWLVVVVALAVGAAPDTGSSNFDNHRAKNGLHGSSRHYEEREYEVSPVRLAYPRDGKKTEAKWVVVGGRNVVPGSVYRVAVEALSTSQLLTIRASLLNTGEQVASDKVILHSGEISEILL</sequence>
<dbReference type="EMBL" id="JARKIK010000024">
    <property type="protein sequence ID" value="KAK8743676.1"/>
    <property type="molecule type" value="Genomic_DNA"/>
</dbReference>
<reference evidence="3 4" key="1">
    <citation type="journal article" date="2024" name="BMC Genomics">
        <title>Genome assembly of redclaw crayfish (Cherax quadricarinatus) provides insights into its immune adaptation and hypoxia tolerance.</title>
        <authorList>
            <person name="Liu Z."/>
            <person name="Zheng J."/>
            <person name="Li H."/>
            <person name="Fang K."/>
            <person name="Wang S."/>
            <person name="He J."/>
            <person name="Zhou D."/>
            <person name="Weng S."/>
            <person name="Chi M."/>
            <person name="Gu Z."/>
            <person name="He J."/>
            <person name="Li F."/>
            <person name="Wang M."/>
        </authorList>
    </citation>
    <scope>NUCLEOTIDE SEQUENCE [LARGE SCALE GENOMIC DNA]</scope>
    <source>
        <strain evidence="3">ZL_2023a</strain>
    </source>
</reference>
<name>A0AAW0XWY7_CHEQU</name>
<evidence type="ECO:0000313" key="4">
    <source>
        <dbReference type="Proteomes" id="UP001445076"/>
    </source>
</evidence>
<evidence type="ECO:0000256" key="1">
    <source>
        <dbReference type="SAM" id="MobiDB-lite"/>
    </source>
</evidence>
<evidence type="ECO:0000313" key="3">
    <source>
        <dbReference type="EMBL" id="KAK8743676.1"/>
    </source>
</evidence>
<protein>
    <submittedName>
        <fullName evidence="3">Uncharacterized protein</fullName>
    </submittedName>
</protein>
<keyword evidence="2" id="KW-0732">Signal</keyword>
<proteinExistence type="predicted"/>
<dbReference type="Proteomes" id="UP001445076">
    <property type="component" value="Unassembled WGS sequence"/>
</dbReference>
<accession>A0AAW0XWY7</accession>
<gene>
    <name evidence="3" type="ORF">OTU49_001204</name>
</gene>
<feature type="signal peptide" evidence="2">
    <location>
        <begin position="1"/>
        <end position="25"/>
    </location>
</feature>
<keyword evidence="4" id="KW-1185">Reference proteome</keyword>
<comment type="caution">
    <text evidence="3">The sequence shown here is derived from an EMBL/GenBank/DDBJ whole genome shotgun (WGS) entry which is preliminary data.</text>
</comment>
<feature type="chain" id="PRO_5043979460" evidence="2">
    <location>
        <begin position="26"/>
        <end position="132"/>
    </location>
</feature>
<dbReference type="AlphaFoldDB" id="A0AAW0XWY7"/>
<evidence type="ECO:0000256" key="2">
    <source>
        <dbReference type="SAM" id="SignalP"/>
    </source>
</evidence>
<feature type="non-terminal residue" evidence="3">
    <location>
        <position position="132"/>
    </location>
</feature>
<organism evidence="3 4">
    <name type="scientific">Cherax quadricarinatus</name>
    <name type="common">Australian red claw crayfish</name>
    <dbReference type="NCBI Taxonomy" id="27406"/>
    <lineage>
        <taxon>Eukaryota</taxon>
        <taxon>Metazoa</taxon>
        <taxon>Ecdysozoa</taxon>
        <taxon>Arthropoda</taxon>
        <taxon>Crustacea</taxon>
        <taxon>Multicrustacea</taxon>
        <taxon>Malacostraca</taxon>
        <taxon>Eumalacostraca</taxon>
        <taxon>Eucarida</taxon>
        <taxon>Decapoda</taxon>
        <taxon>Pleocyemata</taxon>
        <taxon>Astacidea</taxon>
        <taxon>Parastacoidea</taxon>
        <taxon>Parastacidae</taxon>
        <taxon>Cherax</taxon>
    </lineage>
</organism>
<feature type="region of interest" description="Disordered" evidence="1">
    <location>
        <begin position="31"/>
        <end position="50"/>
    </location>
</feature>